<dbReference type="InterPro" id="IPR007863">
    <property type="entry name" value="Peptidase_M16_C"/>
</dbReference>
<dbReference type="OrthoDB" id="9811314at2"/>
<dbReference type="InterPro" id="IPR011249">
    <property type="entry name" value="Metalloenz_LuxS/M16"/>
</dbReference>
<dbReference type="Gene3D" id="3.30.830.10">
    <property type="entry name" value="Metalloenzyme, LuxS/M16 peptidase-like"/>
    <property type="match status" value="4"/>
</dbReference>
<keyword evidence="8" id="KW-0378">Hydrolase</keyword>
<evidence type="ECO:0000256" key="4">
    <source>
        <dbReference type="ARBA" id="ARBA00012449"/>
    </source>
</evidence>
<dbReference type="InterPro" id="IPR054734">
    <property type="entry name" value="PqqF-like_C_4"/>
</dbReference>
<feature type="region of interest" description="Disordered" evidence="15">
    <location>
        <begin position="743"/>
        <end position="762"/>
    </location>
</feature>
<dbReference type="PANTHER" id="PTHR43690:SF18">
    <property type="entry name" value="INSULIN-DEGRADING ENZYME-RELATED"/>
    <property type="match status" value="1"/>
</dbReference>
<keyword evidence="9" id="KW-0862">Zinc</keyword>
<evidence type="ECO:0000259" key="17">
    <source>
        <dbReference type="Pfam" id="PF05193"/>
    </source>
</evidence>
<evidence type="ECO:0000256" key="10">
    <source>
        <dbReference type="ARBA" id="ARBA00023049"/>
    </source>
</evidence>
<dbReference type="Pfam" id="PF00675">
    <property type="entry name" value="Peptidase_M16"/>
    <property type="match status" value="1"/>
</dbReference>
<feature type="domain" description="Peptidase M16 N-terminal" evidence="16">
    <location>
        <begin position="54"/>
        <end position="175"/>
    </location>
</feature>
<evidence type="ECO:0000256" key="15">
    <source>
        <dbReference type="SAM" id="MobiDB-lite"/>
    </source>
</evidence>
<dbReference type="GO" id="GO:0004222">
    <property type="term" value="F:metalloendopeptidase activity"/>
    <property type="evidence" value="ECO:0007669"/>
    <property type="project" value="UniProtKB-EC"/>
</dbReference>
<evidence type="ECO:0000256" key="6">
    <source>
        <dbReference type="ARBA" id="ARBA00022670"/>
    </source>
</evidence>
<dbReference type="InterPro" id="IPR050626">
    <property type="entry name" value="Peptidase_M16"/>
</dbReference>
<evidence type="ECO:0000256" key="5">
    <source>
        <dbReference type="ARBA" id="ARBA00017565"/>
    </source>
</evidence>
<dbReference type="GO" id="GO:0006508">
    <property type="term" value="P:proteolysis"/>
    <property type="evidence" value="ECO:0007669"/>
    <property type="project" value="UniProtKB-KW"/>
</dbReference>
<dbReference type="EC" id="3.4.24.55" evidence="4"/>
<dbReference type="GO" id="GO:0046872">
    <property type="term" value="F:metal ion binding"/>
    <property type="evidence" value="ECO:0007669"/>
    <property type="project" value="UniProtKB-KW"/>
</dbReference>
<evidence type="ECO:0000259" key="18">
    <source>
        <dbReference type="Pfam" id="PF16187"/>
    </source>
</evidence>
<dbReference type="PROSITE" id="PS00143">
    <property type="entry name" value="INSULINASE"/>
    <property type="match status" value="1"/>
</dbReference>
<reference evidence="20 21" key="1">
    <citation type="journal article" date="2013" name="Nat. Commun.">
        <title>Genome sequence and functional genomic analysis of the oil-degrading bacterium Oleispira antarctica.</title>
        <authorList>
            <person name="Kube M."/>
            <person name="Chernikova T.N."/>
            <person name="Al-Ramahi Y."/>
            <person name="Beloqui A."/>
            <person name="Lopez-Cortez N."/>
            <person name="Guazzaroni M.E."/>
            <person name="Heipieper H.J."/>
            <person name="Klages S."/>
            <person name="Kotsyurbenko O.R."/>
            <person name="Langer I."/>
            <person name="Nechitaylo T.Y."/>
            <person name="Lunsdorf H."/>
            <person name="Fernandez M."/>
            <person name="Juarez S."/>
            <person name="Ciordia S."/>
            <person name="Singer A."/>
            <person name="Kagan O."/>
            <person name="Egorova O."/>
            <person name="Petit P.A."/>
            <person name="Stogios P."/>
            <person name="Kim Y."/>
            <person name="Tchigvintsev A."/>
            <person name="Flick R."/>
            <person name="Denaro R."/>
            <person name="Genovese M."/>
            <person name="Albar J.P."/>
            <person name="Reva O.N."/>
            <person name="Martinez-Gomariz M."/>
            <person name="Tran H."/>
            <person name="Ferrer M."/>
            <person name="Savchenko A."/>
            <person name="Yakunin A.F."/>
            <person name="Yakimov M.M."/>
            <person name="Golyshina O.V."/>
            <person name="Reinhardt R."/>
            <person name="Golyshin P.N."/>
        </authorList>
    </citation>
    <scope>NUCLEOTIDE SEQUENCE [LARGE SCALE GENOMIC DNA]</scope>
</reference>
<dbReference type="MEROPS" id="M16.008"/>
<comment type="function">
    <text evidence="2">Endopeptidase that degrades small peptides of less than 7 kDa, such as glucagon and insulin.</text>
</comment>
<evidence type="ECO:0000259" key="16">
    <source>
        <dbReference type="Pfam" id="PF00675"/>
    </source>
</evidence>
<gene>
    <name evidence="20" type="ORF">OLEAN_C23490</name>
</gene>
<evidence type="ECO:0000256" key="2">
    <source>
        <dbReference type="ARBA" id="ARBA00002184"/>
    </source>
</evidence>
<evidence type="ECO:0000256" key="1">
    <source>
        <dbReference type="ARBA" id="ARBA00001947"/>
    </source>
</evidence>
<dbReference type="Pfam" id="PF16187">
    <property type="entry name" value="Peptidase_M16_M"/>
    <property type="match status" value="1"/>
</dbReference>
<dbReference type="InterPro" id="IPR001431">
    <property type="entry name" value="Pept_M16_Zn_BS"/>
</dbReference>
<dbReference type="KEGG" id="oai:OLEAN_C23490"/>
<keyword evidence="21" id="KW-1185">Reference proteome</keyword>
<comment type="similarity">
    <text evidence="3 14">Belongs to the peptidase M16 family.</text>
</comment>
<dbReference type="FunFam" id="3.30.830.10:FF:000012">
    <property type="entry name" value="Protease 3"/>
    <property type="match status" value="1"/>
</dbReference>
<evidence type="ECO:0000256" key="11">
    <source>
        <dbReference type="ARBA" id="ARBA00029597"/>
    </source>
</evidence>
<evidence type="ECO:0000256" key="9">
    <source>
        <dbReference type="ARBA" id="ARBA00022833"/>
    </source>
</evidence>
<evidence type="ECO:0000256" key="8">
    <source>
        <dbReference type="ARBA" id="ARBA00022801"/>
    </source>
</evidence>
<dbReference type="PANTHER" id="PTHR43690">
    <property type="entry name" value="NARDILYSIN"/>
    <property type="match status" value="1"/>
</dbReference>
<dbReference type="HOGENOM" id="CLU_004639_1_1_6"/>
<dbReference type="PATRIC" id="fig|698738.3.peg.2430"/>
<evidence type="ECO:0000313" key="21">
    <source>
        <dbReference type="Proteomes" id="UP000032749"/>
    </source>
</evidence>
<dbReference type="GO" id="GO:0005737">
    <property type="term" value="C:cytoplasm"/>
    <property type="evidence" value="ECO:0007669"/>
    <property type="project" value="UniProtKB-ARBA"/>
</dbReference>
<protein>
    <recommendedName>
        <fullName evidence="5">Protease 3</fullName>
        <ecNumber evidence="4">3.4.24.55</ecNumber>
    </recommendedName>
    <alternativeName>
        <fullName evidence="13">Pitrilysin</fullName>
    </alternativeName>
    <alternativeName>
        <fullName evidence="12">Protease III</fullName>
    </alternativeName>
    <alternativeName>
        <fullName evidence="11">Protease pi</fullName>
    </alternativeName>
</protein>
<evidence type="ECO:0000256" key="13">
    <source>
        <dbReference type="ARBA" id="ARBA00033450"/>
    </source>
</evidence>
<evidence type="ECO:0000256" key="3">
    <source>
        <dbReference type="ARBA" id="ARBA00007261"/>
    </source>
</evidence>
<feature type="domain" description="Coenzyme PQQ synthesis protein F-like C-terminal lobe" evidence="19">
    <location>
        <begin position="802"/>
        <end position="901"/>
    </location>
</feature>
<dbReference type="InterPro" id="IPR032632">
    <property type="entry name" value="Peptidase_M16_M"/>
</dbReference>
<evidence type="ECO:0000256" key="7">
    <source>
        <dbReference type="ARBA" id="ARBA00022723"/>
    </source>
</evidence>
<dbReference type="EMBL" id="FO203512">
    <property type="protein sequence ID" value="CCK76525.1"/>
    <property type="molecule type" value="Genomic_DNA"/>
</dbReference>
<keyword evidence="10" id="KW-0482">Metalloprotease</keyword>
<comment type="cofactor">
    <cofactor evidence="1">
        <name>Zn(2+)</name>
        <dbReference type="ChEBI" id="CHEBI:29105"/>
    </cofactor>
</comment>
<organism evidence="20 21">
    <name type="scientific">Oleispira antarctica RB-8</name>
    <dbReference type="NCBI Taxonomy" id="698738"/>
    <lineage>
        <taxon>Bacteria</taxon>
        <taxon>Pseudomonadati</taxon>
        <taxon>Pseudomonadota</taxon>
        <taxon>Gammaproteobacteria</taxon>
        <taxon>Oceanospirillales</taxon>
        <taxon>Oceanospirillaceae</taxon>
        <taxon>Oleispira</taxon>
    </lineage>
</organism>
<dbReference type="SUPFAM" id="SSF63411">
    <property type="entry name" value="LuxS/MPP-like metallohydrolase"/>
    <property type="match status" value="4"/>
</dbReference>
<evidence type="ECO:0000259" key="19">
    <source>
        <dbReference type="Pfam" id="PF22456"/>
    </source>
</evidence>
<dbReference type="FunFam" id="3.30.830.10:FF:000005">
    <property type="entry name" value="nardilysin isoform X1"/>
    <property type="match status" value="1"/>
</dbReference>
<evidence type="ECO:0000313" key="20">
    <source>
        <dbReference type="EMBL" id="CCK76525.1"/>
    </source>
</evidence>
<name>R4YNY2_OLEAN</name>
<keyword evidence="7" id="KW-0479">Metal-binding</keyword>
<keyword evidence="6" id="KW-0645">Protease</keyword>
<dbReference type="InterPro" id="IPR011765">
    <property type="entry name" value="Pept_M16_N"/>
</dbReference>
<proteinExistence type="inferred from homology"/>
<evidence type="ECO:0000256" key="12">
    <source>
        <dbReference type="ARBA" id="ARBA00031184"/>
    </source>
</evidence>
<dbReference type="Pfam" id="PF22456">
    <property type="entry name" value="PqqF-like_C_4"/>
    <property type="match status" value="1"/>
</dbReference>
<dbReference type="Proteomes" id="UP000032749">
    <property type="component" value="Chromosome"/>
</dbReference>
<accession>R4YNY2</accession>
<feature type="compositionally biased region" description="Polar residues" evidence="15">
    <location>
        <begin position="747"/>
        <end position="762"/>
    </location>
</feature>
<sequence length="972" mass="109935">MLFSTRYSTFLLLLILAVATAAYRINMQSSSPTIIQSPNDQREYRSLELDNGLKVILVSDKEADKAAASLAVNIGSGDDPKGREGLAHFLEHMLFLGTEPFPDSGEYQDYISKHGGTHNAFTAHDVTNYFFEIDNNDLAGALDRFAPFFISPTFDADYVEREKNAVNAEYTSKSKDDGRRIFSAEKQAMNPAHPYAQFATGSLATLEDRPGSLIRDELIAFYQQHYSANEMTFALIGNYDLNTLEQWTQEKFSAIPKRDIIAKAKRPSLYLQDQLPLDLQIEPIKELRQLKLSFPMPESLSQYQYKPLQAISHLLGHEGEGSLLALFKKRGWAEGLSAGRGVSTPWESTLSINVQLTLVGLFRIDEITAAVFAYIELLQQGLQDKAFIERIYGEQHQLAELAFTNQEKSKAGHYAVRLTNNLRHREASQVIYGDYQWQTPTADILKPFLDQLSSNNLIRTLIAPEVETNTVDTWYDTKMMLRPAVIKLIAANKDPILKPQYREQLFLPEANPFIPQSFALTDAAAQAIPTTLIDEAGLRLWYYPEQEFRLPKAKVFINLHNKDVADNAKDRIIAQLFSHSVNELISSYTYPAYVAGLNYQLHASGRGLELSMSGYHDKLSILLEKIVDTMASLTAENVSEEEFKRYQAQLKRRLENQLKAKPYERTISELRRWLRNPSFSQEELIAALDTVTLKDVLAFNERLKQSLYIDSYVHGTLEPEAAKAISDVLKQAYQPSGERIAPAQISKVPNSTEANSTESNGTTNQYLQSLEQQHPDSAMSLYIQGQQFDQLTSDKARAHYALLAQIISSPYYQWLRTEKKMGYIVSASPFPQNAVPGLIFIVQSPTASSAEILTESEHFFADFKQQLAQLTAKEFEDHKQGLISRLVSKKKNMSEKVGHFWHNIEVNRLSFDTNEAIAKEVENIQQADIQALFESSIIEKKDPRLIFSHSSQTPDQGWTDLSTIKKADLEKL</sequence>
<evidence type="ECO:0000256" key="14">
    <source>
        <dbReference type="RuleBase" id="RU004447"/>
    </source>
</evidence>
<feature type="domain" description="Peptidase M16 middle/third" evidence="18">
    <location>
        <begin position="403"/>
        <end position="687"/>
    </location>
</feature>
<feature type="domain" description="Peptidase M16 C-terminal" evidence="17">
    <location>
        <begin position="214"/>
        <end position="387"/>
    </location>
</feature>
<dbReference type="Pfam" id="PF05193">
    <property type="entry name" value="Peptidase_M16_C"/>
    <property type="match status" value="1"/>
</dbReference>
<dbReference type="AlphaFoldDB" id="R4YNY2"/>
<dbReference type="STRING" id="698738.OLEAN_C23490"/>